<dbReference type="InterPro" id="IPR035125">
    <property type="entry name" value="ORF45"/>
</dbReference>
<dbReference type="GeneID" id="27924326"/>
<gene>
    <name evidence="2" type="ORF">CapoNPV_093</name>
</gene>
<feature type="domain" description="F-box" evidence="1">
    <location>
        <begin position="1"/>
        <end position="47"/>
    </location>
</feature>
<dbReference type="InterPro" id="IPR001810">
    <property type="entry name" value="F-box_dom"/>
</dbReference>
<dbReference type="OrthoDB" id="16272at10239"/>
<dbReference type="EMBL" id="KU565883">
    <property type="protein sequence ID" value="ANF29741.1"/>
    <property type="molecule type" value="Genomic_DNA"/>
</dbReference>
<proteinExistence type="predicted"/>
<evidence type="ECO:0000313" key="3">
    <source>
        <dbReference type="Proteomes" id="UP000203996"/>
    </source>
</evidence>
<name>A0A172WZG4_9ABAC</name>
<dbReference type="Pfam" id="PF17620">
    <property type="entry name" value="ORF45"/>
    <property type="match status" value="1"/>
</dbReference>
<keyword evidence="3" id="KW-1185">Reference proteome</keyword>
<dbReference type="KEGG" id="vg:27924326"/>
<reference evidence="2 3" key="1">
    <citation type="journal article" date="2016" name="PLoS ONE">
        <title>Genome Sequencing and Analysis of Catopsilia pomona nucleopolyhedrovirus: A Distinct Species in Group I Alphabaculovirus.</title>
        <authorList>
            <person name="Wang J."/>
            <person name="Zhu Z."/>
            <person name="Zhang L."/>
            <person name="Hou D."/>
            <person name="Wang M."/>
            <person name="Arif B."/>
            <person name="Kou Z."/>
            <person name="Wang H."/>
            <person name="Deng F."/>
            <person name="Hu Z."/>
        </authorList>
    </citation>
    <scope>NUCLEOTIDE SEQUENCE [LARGE SCALE GENOMIC DNA]</scope>
    <source>
        <strain evidence="2">416</strain>
    </source>
</reference>
<organism evidence="2 3">
    <name type="scientific">Catopsilia pomona nucleopolyhedrovirus</name>
    <dbReference type="NCBI Taxonomy" id="1850906"/>
    <lineage>
        <taxon>Viruses</taxon>
        <taxon>Viruses incertae sedis</taxon>
        <taxon>Naldaviricetes</taxon>
        <taxon>Lefavirales</taxon>
        <taxon>Baculoviridae</taxon>
        <taxon>Alphabaculovirus</taxon>
        <taxon>Alphabaculovirus capomonae</taxon>
    </lineage>
</organism>
<evidence type="ECO:0000313" key="2">
    <source>
        <dbReference type="EMBL" id="ANF29741.1"/>
    </source>
</evidence>
<accession>A0A172WZG4</accession>
<dbReference type="PROSITE" id="PS50181">
    <property type="entry name" value="FBOX"/>
    <property type="match status" value="1"/>
</dbReference>
<dbReference type="Proteomes" id="UP000203996">
    <property type="component" value="Segment"/>
</dbReference>
<sequence length="221" mass="25537">MPLPQLPYEMVIAVLAYMSPMEILNLNLPTAYIKSILCANSTTRQQLMCADNKSFDDKKYVKEQCVYNKIYIDNMFFIKKPIHVVDSNCTKIITKYVQITFDGQYVAIYDILLCFTKCFKYIEYIVYNKMQLTTQYNLLKIYCPAFLKEHNTCYCAITIDDINCDNGNTKFVKIDNILLYISHKYTFGKNASVDNNISNVCNQLGAISGNCNLYSKLYSVK</sequence>
<protein>
    <submittedName>
        <fullName evidence="2">ORF-93</fullName>
    </submittedName>
</protein>
<evidence type="ECO:0000259" key="1">
    <source>
        <dbReference type="PROSITE" id="PS50181"/>
    </source>
</evidence>
<dbReference type="RefSeq" id="YP_009255350.1">
    <property type="nucleotide sequence ID" value="NC_030240.1"/>
</dbReference>